<dbReference type="GO" id="GO:0019825">
    <property type="term" value="F:oxygen binding"/>
    <property type="evidence" value="ECO:0007669"/>
    <property type="project" value="InterPro"/>
</dbReference>
<accession>A0A4R3KRX5</accession>
<reference evidence="5 6" key="1">
    <citation type="submission" date="2019-03" db="EMBL/GenBank/DDBJ databases">
        <title>Genomic Encyclopedia of Type Strains, Phase IV (KMG-IV): sequencing the most valuable type-strain genomes for metagenomic binning, comparative biology and taxonomic classification.</title>
        <authorList>
            <person name="Goeker M."/>
        </authorList>
    </citation>
    <scope>NUCLEOTIDE SEQUENCE [LARGE SCALE GENOMIC DNA]</scope>
    <source>
        <strain evidence="5 6">DSM 21100</strain>
    </source>
</reference>
<name>A0A4R3KRX5_9SPHI</name>
<dbReference type="OrthoDB" id="25954at2"/>
<proteinExistence type="predicted"/>
<dbReference type="Proteomes" id="UP000295807">
    <property type="component" value="Unassembled WGS sequence"/>
</dbReference>
<dbReference type="Pfam" id="PF01152">
    <property type="entry name" value="Bac_globin"/>
    <property type="match status" value="1"/>
</dbReference>
<dbReference type="CDD" id="cd08916">
    <property type="entry name" value="TrHb3_P"/>
    <property type="match status" value="1"/>
</dbReference>
<dbReference type="GO" id="GO:0046872">
    <property type="term" value="F:metal ion binding"/>
    <property type="evidence" value="ECO:0007669"/>
    <property type="project" value="UniProtKB-KW"/>
</dbReference>
<dbReference type="AlphaFoldDB" id="A0A4R3KRX5"/>
<organism evidence="5 6">
    <name type="scientific">Anseongella ginsenosidimutans</name>
    <dbReference type="NCBI Taxonomy" id="496056"/>
    <lineage>
        <taxon>Bacteria</taxon>
        <taxon>Pseudomonadati</taxon>
        <taxon>Bacteroidota</taxon>
        <taxon>Sphingobacteriia</taxon>
        <taxon>Sphingobacteriales</taxon>
        <taxon>Sphingobacteriaceae</taxon>
        <taxon>Anseongella</taxon>
    </lineage>
</organism>
<dbReference type="EMBL" id="SMAD01000004">
    <property type="protein sequence ID" value="TCS87792.1"/>
    <property type="molecule type" value="Genomic_DNA"/>
</dbReference>
<keyword evidence="1" id="KW-0813">Transport</keyword>
<evidence type="ECO:0000256" key="3">
    <source>
        <dbReference type="ARBA" id="ARBA00022723"/>
    </source>
</evidence>
<evidence type="ECO:0000256" key="2">
    <source>
        <dbReference type="ARBA" id="ARBA00022617"/>
    </source>
</evidence>
<gene>
    <name evidence="5" type="ORF">EDD80_104142</name>
</gene>
<keyword evidence="6" id="KW-1185">Reference proteome</keyword>
<dbReference type="Gene3D" id="1.10.490.10">
    <property type="entry name" value="Globins"/>
    <property type="match status" value="1"/>
</dbReference>
<sequence>MKTREDIRSMEDITRLVDIFYDKVRQDQLIGPIFEEKIKDNWAAHLSIMYRFWGTVLLGERSYFGSPFLKHANLPVEGRHFERWLSYFYETLDELFEGPKTEEAKFRAEKMAEMFQFKLEHLRNTGNQPLK</sequence>
<dbReference type="GO" id="GO:0020037">
    <property type="term" value="F:heme binding"/>
    <property type="evidence" value="ECO:0007669"/>
    <property type="project" value="InterPro"/>
</dbReference>
<evidence type="ECO:0000313" key="6">
    <source>
        <dbReference type="Proteomes" id="UP000295807"/>
    </source>
</evidence>
<dbReference type="InterPro" id="IPR012292">
    <property type="entry name" value="Globin/Proto"/>
</dbReference>
<evidence type="ECO:0000256" key="4">
    <source>
        <dbReference type="ARBA" id="ARBA00023004"/>
    </source>
</evidence>
<keyword evidence="4" id="KW-0408">Iron</keyword>
<keyword evidence="2" id="KW-0349">Heme</keyword>
<protein>
    <submittedName>
        <fullName evidence="5">Hemoglobin</fullName>
    </submittedName>
</protein>
<dbReference type="InterPro" id="IPR009050">
    <property type="entry name" value="Globin-like_sf"/>
</dbReference>
<dbReference type="RefSeq" id="WP_132128879.1">
    <property type="nucleotide sequence ID" value="NZ_CP042432.1"/>
</dbReference>
<keyword evidence="3" id="KW-0479">Metal-binding</keyword>
<dbReference type="InterPro" id="IPR001486">
    <property type="entry name" value="Hemoglobin_trunc"/>
</dbReference>
<comment type="caution">
    <text evidence="5">The sequence shown here is derived from an EMBL/GenBank/DDBJ whole genome shotgun (WGS) entry which is preliminary data.</text>
</comment>
<dbReference type="SUPFAM" id="SSF46458">
    <property type="entry name" value="Globin-like"/>
    <property type="match status" value="1"/>
</dbReference>
<evidence type="ECO:0000256" key="1">
    <source>
        <dbReference type="ARBA" id="ARBA00022448"/>
    </source>
</evidence>
<evidence type="ECO:0000313" key="5">
    <source>
        <dbReference type="EMBL" id="TCS87792.1"/>
    </source>
</evidence>